<proteinExistence type="predicted"/>
<evidence type="ECO:0000256" key="4">
    <source>
        <dbReference type="ARBA" id="ARBA00022679"/>
    </source>
</evidence>
<evidence type="ECO:0000313" key="8">
    <source>
        <dbReference type="EMBL" id="QIS14404.1"/>
    </source>
</evidence>
<keyword evidence="5" id="KW-0418">Kinase</keyword>
<dbReference type="AlphaFoldDB" id="A0A6G9YMG9"/>
<dbReference type="PROSITE" id="PS50921">
    <property type="entry name" value="ANTAR"/>
    <property type="match status" value="1"/>
</dbReference>
<dbReference type="Pfam" id="PF03861">
    <property type="entry name" value="ANTAR"/>
    <property type="match status" value="1"/>
</dbReference>
<gene>
    <name evidence="8" type="ORF">F5544_32835</name>
</gene>
<dbReference type="NCBIfam" id="TIGR00229">
    <property type="entry name" value="sensory_box"/>
    <property type="match status" value="1"/>
</dbReference>
<evidence type="ECO:0000259" key="7">
    <source>
        <dbReference type="PROSITE" id="PS50921"/>
    </source>
</evidence>
<dbReference type="EMBL" id="CP046172">
    <property type="protein sequence ID" value="QIS14404.1"/>
    <property type="molecule type" value="Genomic_DNA"/>
</dbReference>
<dbReference type="InterPro" id="IPR000014">
    <property type="entry name" value="PAS"/>
</dbReference>
<dbReference type="InterPro" id="IPR005561">
    <property type="entry name" value="ANTAR"/>
</dbReference>
<dbReference type="Gene3D" id="1.10.10.10">
    <property type="entry name" value="Winged helix-like DNA-binding domain superfamily/Winged helix DNA-binding domain"/>
    <property type="match status" value="1"/>
</dbReference>
<evidence type="ECO:0000256" key="3">
    <source>
        <dbReference type="ARBA" id="ARBA00022553"/>
    </source>
</evidence>
<dbReference type="InterPro" id="IPR052162">
    <property type="entry name" value="Sensor_kinase/Photoreceptor"/>
</dbReference>
<protein>
    <recommendedName>
        <fullName evidence="2">histidine kinase</fullName>
        <ecNumber evidence="2">2.7.13.3</ecNumber>
    </recommendedName>
</protein>
<feature type="domain" description="ANTAR" evidence="7">
    <location>
        <begin position="133"/>
        <end position="194"/>
    </location>
</feature>
<evidence type="ECO:0000256" key="1">
    <source>
        <dbReference type="ARBA" id="ARBA00000085"/>
    </source>
</evidence>
<sequence length="228" mass="25535">MTDSTADESARVLAAVVGPDGMRTTGTFRFWFTDHRWEWSDEVMAIHGYSPGSVTPTTELMLKHKHPDDREQVADAITEAVTNGRPFSSSHRIIDTAGRVHQVLVLSSSMLDADGKVIGLEGYYVDLTDTVDERIQESLDETIADVVSARAVIEQAKGVLMRVYRINAEQAFRVLRWRSQETNVKLRALAAQLIAELTTMPPSTAEEQTAFDHMLLTLHERVDPHCDR</sequence>
<dbReference type="GO" id="GO:0003723">
    <property type="term" value="F:RNA binding"/>
    <property type="evidence" value="ECO:0007669"/>
    <property type="project" value="InterPro"/>
</dbReference>
<evidence type="ECO:0000256" key="2">
    <source>
        <dbReference type="ARBA" id="ARBA00012438"/>
    </source>
</evidence>
<dbReference type="EC" id="2.7.13.3" evidence="2"/>
<evidence type="ECO:0000259" key="6">
    <source>
        <dbReference type="PROSITE" id="PS50112"/>
    </source>
</evidence>
<dbReference type="Gene3D" id="3.30.450.20">
    <property type="entry name" value="PAS domain"/>
    <property type="match status" value="1"/>
</dbReference>
<evidence type="ECO:0000313" key="9">
    <source>
        <dbReference type="Proteomes" id="UP000503540"/>
    </source>
</evidence>
<dbReference type="InterPro" id="IPR035965">
    <property type="entry name" value="PAS-like_dom_sf"/>
</dbReference>
<organism evidence="8 9">
    <name type="scientific">Nocardia arthritidis</name>
    <dbReference type="NCBI Taxonomy" id="228602"/>
    <lineage>
        <taxon>Bacteria</taxon>
        <taxon>Bacillati</taxon>
        <taxon>Actinomycetota</taxon>
        <taxon>Actinomycetes</taxon>
        <taxon>Mycobacteriales</taxon>
        <taxon>Nocardiaceae</taxon>
        <taxon>Nocardia</taxon>
    </lineage>
</organism>
<keyword evidence="4" id="KW-0808">Transferase</keyword>
<dbReference type="PANTHER" id="PTHR43304:SF1">
    <property type="entry name" value="PAC DOMAIN-CONTAINING PROTEIN"/>
    <property type="match status" value="1"/>
</dbReference>
<feature type="domain" description="PAS" evidence="6">
    <location>
        <begin position="39"/>
        <end position="84"/>
    </location>
</feature>
<reference evidence="8 9" key="1">
    <citation type="journal article" date="2019" name="ACS Chem. Biol.">
        <title>Identification and Mobilization of a Cryptic Antibiotic Biosynthesis Gene Locus from a Human-Pathogenic Nocardia Isolate.</title>
        <authorList>
            <person name="Herisse M."/>
            <person name="Ishida K."/>
            <person name="Porter J.L."/>
            <person name="Howden B."/>
            <person name="Hertweck C."/>
            <person name="Stinear T.P."/>
            <person name="Pidot S.J."/>
        </authorList>
    </citation>
    <scope>NUCLEOTIDE SEQUENCE [LARGE SCALE GENOMIC DNA]</scope>
    <source>
        <strain evidence="8 9">AUSMDU00012717</strain>
    </source>
</reference>
<name>A0A6G9YMG9_9NOCA</name>
<dbReference type="Pfam" id="PF08447">
    <property type="entry name" value="PAS_3"/>
    <property type="match status" value="1"/>
</dbReference>
<dbReference type="CDD" id="cd00130">
    <property type="entry name" value="PAS"/>
    <property type="match status" value="1"/>
</dbReference>
<dbReference type="InterPro" id="IPR013655">
    <property type="entry name" value="PAS_fold_3"/>
</dbReference>
<accession>A0A6G9YMG9</accession>
<dbReference type="SMART" id="SM01012">
    <property type="entry name" value="ANTAR"/>
    <property type="match status" value="1"/>
</dbReference>
<dbReference type="PANTHER" id="PTHR43304">
    <property type="entry name" value="PHYTOCHROME-LIKE PROTEIN CPH1"/>
    <property type="match status" value="1"/>
</dbReference>
<dbReference type="KEGG" id="nah:F5544_32835"/>
<dbReference type="SUPFAM" id="SSF55785">
    <property type="entry name" value="PYP-like sensor domain (PAS domain)"/>
    <property type="match status" value="1"/>
</dbReference>
<keyword evidence="9" id="KW-1185">Reference proteome</keyword>
<comment type="catalytic activity">
    <reaction evidence="1">
        <text>ATP + protein L-histidine = ADP + protein N-phospho-L-histidine.</text>
        <dbReference type="EC" id="2.7.13.3"/>
    </reaction>
</comment>
<dbReference type="GO" id="GO:0004673">
    <property type="term" value="F:protein histidine kinase activity"/>
    <property type="evidence" value="ECO:0007669"/>
    <property type="project" value="UniProtKB-EC"/>
</dbReference>
<evidence type="ECO:0000256" key="5">
    <source>
        <dbReference type="ARBA" id="ARBA00022777"/>
    </source>
</evidence>
<dbReference type="Proteomes" id="UP000503540">
    <property type="component" value="Chromosome"/>
</dbReference>
<dbReference type="InterPro" id="IPR036388">
    <property type="entry name" value="WH-like_DNA-bd_sf"/>
</dbReference>
<dbReference type="InterPro" id="IPR011006">
    <property type="entry name" value="CheY-like_superfamily"/>
</dbReference>
<dbReference type="SUPFAM" id="SSF52172">
    <property type="entry name" value="CheY-like"/>
    <property type="match status" value="1"/>
</dbReference>
<keyword evidence="3" id="KW-0597">Phosphoprotein</keyword>
<dbReference type="PROSITE" id="PS50112">
    <property type="entry name" value="PAS"/>
    <property type="match status" value="1"/>
</dbReference>